<dbReference type="PANTHER" id="PTHR34975:SF2">
    <property type="entry name" value="SPORE GERMINATION PROTEIN A2"/>
    <property type="match status" value="1"/>
</dbReference>
<evidence type="ECO:0000256" key="1">
    <source>
        <dbReference type="ARBA" id="ARBA00004141"/>
    </source>
</evidence>
<keyword evidence="5 8" id="KW-0812">Transmembrane</keyword>
<feature type="transmembrane region" description="Helical" evidence="8">
    <location>
        <begin position="110"/>
        <end position="127"/>
    </location>
</feature>
<evidence type="ECO:0000256" key="8">
    <source>
        <dbReference type="SAM" id="Phobius"/>
    </source>
</evidence>
<feature type="transmembrane region" description="Helical" evidence="8">
    <location>
        <begin position="228"/>
        <end position="249"/>
    </location>
</feature>
<feature type="transmembrane region" description="Helical" evidence="8">
    <location>
        <begin position="34"/>
        <end position="56"/>
    </location>
</feature>
<protein>
    <submittedName>
        <fullName evidence="9">Endospore germination permease</fullName>
    </submittedName>
</protein>
<dbReference type="Pfam" id="PF03845">
    <property type="entry name" value="Spore_permease"/>
    <property type="match status" value="1"/>
</dbReference>
<keyword evidence="4" id="KW-0309">Germination</keyword>
<dbReference type="PANTHER" id="PTHR34975">
    <property type="entry name" value="SPORE GERMINATION PROTEIN A2"/>
    <property type="match status" value="1"/>
</dbReference>
<keyword evidence="10" id="KW-1185">Reference proteome</keyword>
<keyword evidence="3" id="KW-0813">Transport</keyword>
<proteinExistence type="inferred from homology"/>
<feature type="transmembrane region" description="Helical" evidence="8">
    <location>
        <begin position="162"/>
        <end position="184"/>
    </location>
</feature>
<dbReference type="EMBL" id="CP006763">
    <property type="protein sequence ID" value="URS74503.1"/>
    <property type="molecule type" value="Genomic_DNA"/>
</dbReference>
<sequence>MYSTYLFPQTDLTIFVVVIILTCMYTIKKGIEVIARIGSILTILIIIVTVIITVLILNDMHLSNFLPLFQIDFKKFIQGTNIMVSIPFGELITFLMIFPYVNDKGKVKRFSFWGLIIGTVQFLIIILRNTAVLGNIGYIHVLPSYQVARLINIGEVITRMEILFGVMLLFNVFLKICIFYYATVLSIAQFFKLQSYNSLVIPLGIISIIFSITMYSSPAEESNFASTYSIYAIIFVILFPSISLIITWIRNLST</sequence>
<dbReference type="Proteomes" id="UP000017590">
    <property type="component" value="Chromosome"/>
</dbReference>
<evidence type="ECO:0000313" key="10">
    <source>
        <dbReference type="Proteomes" id="UP000017590"/>
    </source>
</evidence>
<organism evidence="9 10">
    <name type="scientific">Clostridium autoethanogenum DSM 10061</name>
    <dbReference type="NCBI Taxonomy" id="1341692"/>
    <lineage>
        <taxon>Bacteria</taxon>
        <taxon>Bacillati</taxon>
        <taxon>Bacillota</taxon>
        <taxon>Clostridia</taxon>
        <taxon>Eubacteriales</taxon>
        <taxon>Clostridiaceae</taxon>
        <taxon>Clostridium</taxon>
    </lineage>
</organism>
<feature type="transmembrane region" description="Helical" evidence="8">
    <location>
        <begin position="76"/>
        <end position="98"/>
    </location>
</feature>
<feature type="transmembrane region" description="Helical" evidence="8">
    <location>
        <begin position="196"/>
        <end position="216"/>
    </location>
</feature>
<evidence type="ECO:0000256" key="5">
    <source>
        <dbReference type="ARBA" id="ARBA00022692"/>
    </source>
</evidence>
<keyword evidence="7 8" id="KW-0472">Membrane</keyword>
<dbReference type="NCBIfam" id="TIGR00912">
    <property type="entry name" value="2A0309"/>
    <property type="match status" value="1"/>
</dbReference>
<gene>
    <name evidence="9" type="ORF">CAETHG_3740</name>
</gene>
<comment type="similarity">
    <text evidence="2">Belongs to the amino acid-polyamine-organocation (APC) superfamily. Spore germination protein (SGP) (TC 2.A.3.9) family.</text>
</comment>
<reference evidence="10" key="1">
    <citation type="journal article" date="2014" name="Biotechnol. Biofuels">
        <title>Comparison of single-molecule sequencing and hybrid approaches for finishing the genome of Clostridium autoethanogenum and analysis of CRISPR systems in industrial relevant Clostridia.</title>
        <authorList>
            <person name="Brown S.D."/>
            <person name="Nagaraju S."/>
            <person name="Utturkar S."/>
            <person name="De Tissera S."/>
            <person name="Segovia S."/>
            <person name="Mitchell W."/>
            <person name="Land M.L."/>
            <person name="Dassanayake A."/>
            <person name="Kopke M."/>
        </authorList>
    </citation>
    <scope>NUCLEOTIDE SEQUENCE [LARGE SCALE GENOMIC DNA]</scope>
    <source>
        <strain evidence="10">DSM 10061</strain>
    </source>
</reference>
<evidence type="ECO:0000256" key="4">
    <source>
        <dbReference type="ARBA" id="ARBA00022544"/>
    </source>
</evidence>
<evidence type="ECO:0000313" key="9">
    <source>
        <dbReference type="EMBL" id="URS74503.1"/>
    </source>
</evidence>
<keyword evidence="6 8" id="KW-1133">Transmembrane helix</keyword>
<evidence type="ECO:0000256" key="3">
    <source>
        <dbReference type="ARBA" id="ARBA00022448"/>
    </source>
</evidence>
<name>A0ABY4TT17_9CLOT</name>
<comment type="subcellular location">
    <subcellularLocation>
        <location evidence="1">Membrane</location>
        <topology evidence="1">Multi-pass membrane protein</topology>
    </subcellularLocation>
</comment>
<feature type="transmembrane region" description="Helical" evidence="8">
    <location>
        <begin position="6"/>
        <end position="27"/>
    </location>
</feature>
<evidence type="ECO:0000256" key="2">
    <source>
        <dbReference type="ARBA" id="ARBA00007998"/>
    </source>
</evidence>
<evidence type="ECO:0000256" key="7">
    <source>
        <dbReference type="ARBA" id="ARBA00023136"/>
    </source>
</evidence>
<accession>A0ABY4TT17</accession>
<dbReference type="InterPro" id="IPR004761">
    <property type="entry name" value="Spore_GerAB"/>
</dbReference>
<evidence type="ECO:0000256" key="6">
    <source>
        <dbReference type="ARBA" id="ARBA00022989"/>
    </source>
</evidence>